<evidence type="ECO:0000313" key="2">
    <source>
        <dbReference type="Proteomes" id="UP000235145"/>
    </source>
</evidence>
<evidence type="ECO:0008006" key="3">
    <source>
        <dbReference type="Google" id="ProtNLM"/>
    </source>
</evidence>
<comment type="caution">
    <text evidence="1">The sequence shown here is derived from an EMBL/GenBank/DDBJ whole genome shotgun (WGS) entry which is preliminary data.</text>
</comment>
<dbReference type="Proteomes" id="UP000235145">
    <property type="component" value="Unassembled WGS sequence"/>
</dbReference>
<accession>A0A9R1VS32</accession>
<gene>
    <name evidence="1" type="ORF">LSAT_V11C400197440</name>
</gene>
<sequence length="122" mass="14502">MTASLTIILTPYVEMVLYKRMQKFVRWKATKIPLEIPCNIYQVFYFNKTCVVDLNRHTCSCGKWCRLGIVYGHVIAVSRHSKSINYLIWFKYINRLMCFRLPTRHKLCTLPALHQNGKYQIL</sequence>
<evidence type="ECO:0000313" key="1">
    <source>
        <dbReference type="EMBL" id="KAJ0209678.1"/>
    </source>
</evidence>
<proteinExistence type="predicted"/>
<organism evidence="1 2">
    <name type="scientific">Lactuca sativa</name>
    <name type="common">Garden lettuce</name>
    <dbReference type="NCBI Taxonomy" id="4236"/>
    <lineage>
        <taxon>Eukaryota</taxon>
        <taxon>Viridiplantae</taxon>
        <taxon>Streptophyta</taxon>
        <taxon>Embryophyta</taxon>
        <taxon>Tracheophyta</taxon>
        <taxon>Spermatophyta</taxon>
        <taxon>Magnoliopsida</taxon>
        <taxon>eudicotyledons</taxon>
        <taxon>Gunneridae</taxon>
        <taxon>Pentapetalae</taxon>
        <taxon>asterids</taxon>
        <taxon>campanulids</taxon>
        <taxon>Asterales</taxon>
        <taxon>Asteraceae</taxon>
        <taxon>Cichorioideae</taxon>
        <taxon>Cichorieae</taxon>
        <taxon>Lactucinae</taxon>
        <taxon>Lactuca</taxon>
    </lineage>
</organism>
<dbReference type="AlphaFoldDB" id="A0A9R1VS32"/>
<name>A0A9R1VS32_LACSA</name>
<keyword evidence="2" id="KW-1185">Reference proteome</keyword>
<dbReference type="EMBL" id="NBSK02000004">
    <property type="protein sequence ID" value="KAJ0209678.1"/>
    <property type="molecule type" value="Genomic_DNA"/>
</dbReference>
<reference evidence="1 2" key="1">
    <citation type="journal article" date="2017" name="Nat. Commun.">
        <title>Genome assembly with in vitro proximity ligation data and whole-genome triplication in lettuce.</title>
        <authorList>
            <person name="Reyes-Chin-Wo S."/>
            <person name="Wang Z."/>
            <person name="Yang X."/>
            <person name="Kozik A."/>
            <person name="Arikit S."/>
            <person name="Song C."/>
            <person name="Xia L."/>
            <person name="Froenicke L."/>
            <person name="Lavelle D.O."/>
            <person name="Truco M.J."/>
            <person name="Xia R."/>
            <person name="Zhu S."/>
            <person name="Xu C."/>
            <person name="Xu H."/>
            <person name="Xu X."/>
            <person name="Cox K."/>
            <person name="Korf I."/>
            <person name="Meyers B.C."/>
            <person name="Michelmore R.W."/>
        </authorList>
    </citation>
    <scope>NUCLEOTIDE SEQUENCE [LARGE SCALE GENOMIC DNA]</scope>
    <source>
        <strain evidence="2">cv. Salinas</strain>
        <tissue evidence="1">Seedlings</tissue>
    </source>
</reference>
<protein>
    <recommendedName>
        <fullName evidence="3">SWIM-type domain-containing protein</fullName>
    </recommendedName>
</protein>